<comment type="caution">
    <text evidence="7">The sequence shown here is derived from an EMBL/GenBank/DDBJ whole genome shotgun (WGS) entry which is preliminary data.</text>
</comment>
<dbReference type="GeneID" id="94841933"/>
<dbReference type="InterPro" id="IPR000719">
    <property type="entry name" value="Prot_kinase_dom"/>
</dbReference>
<evidence type="ECO:0000313" key="8">
    <source>
        <dbReference type="Proteomes" id="UP000179807"/>
    </source>
</evidence>
<dbReference type="FunFam" id="1.10.510.10:FF:000571">
    <property type="entry name" value="Maternal embryonic leucine zipper kinase"/>
    <property type="match status" value="1"/>
</dbReference>
<dbReference type="SUPFAM" id="SSF56112">
    <property type="entry name" value="Protein kinase-like (PK-like)"/>
    <property type="match status" value="1"/>
</dbReference>
<keyword evidence="3" id="KW-0547">Nucleotide-binding</keyword>
<keyword evidence="8" id="KW-1185">Reference proteome</keyword>
<name>A0A1J4JYG2_9EUKA</name>
<dbReference type="InterPro" id="IPR008271">
    <property type="entry name" value="Ser/Thr_kinase_AS"/>
</dbReference>
<dbReference type="PROSITE" id="PS50011">
    <property type="entry name" value="PROTEIN_KINASE_DOM"/>
    <property type="match status" value="1"/>
</dbReference>
<dbReference type="EMBL" id="MLAK01000861">
    <property type="protein sequence ID" value="OHT02572.1"/>
    <property type="molecule type" value="Genomic_DNA"/>
</dbReference>
<dbReference type="GO" id="GO:0004674">
    <property type="term" value="F:protein serine/threonine kinase activity"/>
    <property type="evidence" value="ECO:0007669"/>
    <property type="project" value="UniProtKB-KW"/>
</dbReference>
<dbReference type="Gene3D" id="1.10.510.10">
    <property type="entry name" value="Transferase(Phosphotransferase) domain 1"/>
    <property type="match status" value="1"/>
</dbReference>
<evidence type="ECO:0000259" key="6">
    <source>
        <dbReference type="PROSITE" id="PS50011"/>
    </source>
</evidence>
<sequence length="367" mass="42764">MINFFIRIFTCNHLKISKRSLSLKKIFRFLYFYSGMNGLEFGPYTIETVISTVGRSIVYGGRSKHDGKLYACKFVDRTNLSNSETLLLEHELRIHSYMNHPSIIEFKEALYTKEYIIVVTEYCENGDLLENIRERKITGSSYRRIFYDILLGIEYIHAKGFCHFDLKPENIFIDKMNRIKIGDFGCCIEASKFDFKNVAGTLSYLAPELLENEYTGFDPRKCDMWSIGVVFYAIINKTLPFSADNDDELIEQIVKGKYLADSNYNSRLNEIIDSCLITDPNHRKSAYDLVNFGIFDIERESRSFLNQSRKSMRSNENLMITRMRRDMRITFMQPKKANPISYIGHSKSSAGNVYLRIPKIIYVNKDI</sequence>
<dbReference type="SMART" id="SM00220">
    <property type="entry name" value="S_TKc"/>
    <property type="match status" value="1"/>
</dbReference>
<keyword evidence="2" id="KW-0808">Transferase</keyword>
<proteinExistence type="predicted"/>
<dbReference type="AlphaFoldDB" id="A0A1J4JYG2"/>
<gene>
    <name evidence="7" type="ORF">TRFO_30234</name>
</gene>
<dbReference type="Pfam" id="PF00069">
    <property type="entry name" value="Pkinase"/>
    <property type="match status" value="1"/>
</dbReference>
<dbReference type="OrthoDB" id="4062651at2759"/>
<dbReference type="PANTHER" id="PTHR24345:SF0">
    <property type="entry name" value="CELL CYCLE SERINE_THREONINE-PROTEIN KINASE CDC5_MSD2"/>
    <property type="match status" value="1"/>
</dbReference>
<evidence type="ECO:0000256" key="5">
    <source>
        <dbReference type="ARBA" id="ARBA00022840"/>
    </source>
</evidence>
<reference evidence="7" key="1">
    <citation type="submission" date="2016-10" db="EMBL/GenBank/DDBJ databases">
        <authorList>
            <person name="Benchimol M."/>
            <person name="Almeida L.G."/>
            <person name="Vasconcelos A.T."/>
            <person name="Perreira-Neves A."/>
            <person name="Rosa I.A."/>
            <person name="Tasca T."/>
            <person name="Bogo M.R."/>
            <person name="de Souza W."/>
        </authorList>
    </citation>
    <scope>NUCLEOTIDE SEQUENCE [LARGE SCALE GENOMIC DNA]</scope>
    <source>
        <strain evidence="7">K</strain>
    </source>
</reference>
<dbReference type="Proteomes" id="UP000179807">
    <property type="component" value="Unassembled WGS sequence"/>
</dbReference>
<dbReference type="GO" id="GO:0005634">
    <property type="term" value="C:nucleus"/>
    <property type="evidence" value="ECO:0007669"/>
    <property type="project" value="TreeGrafter"/>
</dbReference>
<evidence type="ECO:0000256" key="1">
    <source>
        <dbReference type="ARBA" id="ARBA00022527"/>
    </source>
</evidence>
<dbReference type="RefSeq" id="XP_068355708.1">
    <property type="nucleotide sequence ID" value="XM_068507229.1"/>
</dbReference>
<evidence type="ECO:0000256" key="2">
    <source>
        <dbReference type="ARBA" id="ARBA00022679"/>
    </source>
</evidence>
<protein>
    <submittedName>
        <fullName evidence="7">CAMK family protein kinase</fullName>
    </submittedName>
</protein>
<feature type="domain" description="Protein kinase" evidence="6">
    <location>
        <begin position="44"/>
        <end position="305"/>
    </location>
</feature>
<evidence type="ECO:0000313" key="7">
    <source>
        <dbReference type="EMBL" id="OHT02572.1"/>
    </source>
</evidence>
<dbReference type="InterPro" id="IPR011009">
    <property type="entry name" value="Kinase-like_dom_sf"/>
</dbReference>
<keyword evidence="1" id="KW-0723">Serine/threonine-protein kinase</keyword>
<dbReference type="PANTHER" id="PTHR24345">
    <property type="entry name" value="SERINE/THREONINE-PROTEIN KINASE PLK"/>
    <property type="match status" value="1"/>
</dbReference>
<accession>A0A1J4JYG2</accession>
<keyword evidence="4 7" id="KW-0418">Kinase</keyword>
<dbReference type="VEuPathDB" id="TrichDB:TRFO_30234"/>
<evidence type="ECO:0000256" key="4">
    <source>
        <dbReference type="ARBA" id="ARBA00022777"/>
    </source>
</evidence>
<keyword evidence="5" id="KW-0067">ATP-binding</keyword>
<evidence type="ECO:0000256" key="3">
    <source>
        <dbReference type="ARBA" id="ARBA00022741"/>
    </source>
</evidence>
<organism evidence="7 8">
    <name type="scientific">Tritrichomonas foetus</name>
    <dbReference type="NCBI Taxonomy" id="1144522"/>
    <lineage>
        <taxon>Eukaryota</taxon>
        <taxon>Metamonada</taxon>
        <taxon>Parabasalia</taxon>
        <taxon>Tritrichomonadida</taxon>
        <taxon>Tritrichomonadidae</taxon>
        <taxon>Tritrichomonas</taxon>
    </lineage>
</organism>
<dbReference type="PROSITE" id="PS00108">
    <property type="entry name" value="PROTEIN_KINASE_ST"/>
    <property type="match status" value="1"/>
</dbReference>
<dbReference type="GO" id="GO:0005524">
    <property type="term" value="F:ATP binding"/>
    <property type="evidence" value="ECO:0007669"/>
    <property type="project" value="UniProtKB-KW"/>
</dbReference>